<evidence type="ECO:0000313" key="8">
    <source>
        <dbReference type="Proteomes" id="UP001150062"/>
    </source>
</evidence>
<proteinExistence type="predicted"/>
<feature type="domain" description="MULE transposase" evidence="6">
    <location>
        <begin position="213"/>
        <end position="307"/>
    </location>
</feature>
<evidence type="ECO:0000256" key="4">
    <source>
        <dbReference type="SAM" id="MobiDB-lite"/>
    </source>
</evidence>
<feature type="domain" description="FLYWCH-type" evidence="5">
    <location>
        <begin position="36"/>
        <end position="88"/>
    </location>
</feature>
<dbReference type="EMBL" id="JAOAOG010000302">
    <property type="protein sequence ID" value="KAJ6231169.1"/>
    <property type="molecule type" value="Genomic_DNA"/>
</dbReference>
<dbReference type="Proteomes" id="UP001150062">
    <property type="component" value="Unassembled WGS sequence"/>
</dbReference>
<keyword evidence="8" id="KW-1185">Reference proteome</keyword>
<comment type="caution">
    <text evidence="7">The sequence shown here is derived from an EMBL/GenBank/DDBJ whole genome shotgun (WGS) entry which is preliminary data.</text>
</comment>
<evidence type="ECO:0000256" key="1">
    <source>
        <dbReference type="ARBA" id="ARBA00022723"/>
    </source>
</evidence>
<dbReference type="InterPro" id="IPR018289">
    <property type="entry name" value="MULE_transposase_dom"/>
</dbReference>
<feature type="region of interest" description="Disordered" evidence="4">
    <location>
        <begin position="494"/>
        <end position="538"/>
    </location>
</feature>
<evidence type="ECO:0008006" key="9">
    <source>
        <dbReference type="Google" id="ProtNLM"/>
    </source>
</evidence>
<evidence type="ECO:0000259" key="5">
    <source>
        <dbReference type="Pfam" id="PF04500"/>
    </source>
</evidence>
<evidence type="ECO:0000313" key="7">
    <source>
        <dbReference type="EMBL" id="KAJ6231169.1"/>
    </source>
</evidence>
<sequence>MSTPAETFQKKTSKSKRERRIRLRNRYKTNPETIPKKVCFRGFIYYRSKIHPTSGNYYYRCLNRKDKCTARFTFDPKKCQTKITGAKHIDPEKNCKPSEIVKKTCFAPDIDNIMSKMIEEKNSTSEIFTNLIQYSEKNNTQLTPFLTQKQIKNKITYRIQSQRPESTLEKITGGNELTMEGYTFLQIYQEIPHRIISWSSYESLNIMRSSAHLFVDGTFLTAPKGFSQLIILSVWDTQTNCFVVTNYTLIDSKLEDNYESLFYLLFKKIPNFSPQFITCDFEHALTNSLKKRFPKSKLIHCFFHFTQCLRRKMDSLGNKKNHEFDFLFNKLKEFISLGPKQLIKAWEHIYSQYNTEKFRIFLNYFYKIFFIQHPPVTWNISSFNRDIEKTNAFLEGNNSLLNSHFNHRKPTLEKFIFSIRKLEFDKMVILRDLKKRKTKNPKFNYNQNFEFEIVKDKSKWEKFQNKILKFEIITVKNKTEISNTKKGYNYQLLQKPKKSKMLNKNKTQKQPKKKKKKKQSKKKKKKSNQMLSLRKIRS</sequence>
<protein>
    <recommendedName>
        <fullName evidence="9">MULE transposase domain-containing protein</fullName>
    </recommendedName>
</protein>
<keyword evidence="1" id="KW-0479">Metal-binding</keyword>
<dbReference type="Pfam" id="PF10551">
    <property type="entry name" value="MULE"/>
    <property type="match status" value="1"/>
</dbReference>
<evidence type="ECO:0000259" key="6">
    <source>
        <dbReference type="Pfam" id="PF10551"/>
    </source>
</evidence>
<keyword evidence="3" id="KW-0862">Zinc</keyword>
<name>A0ABQ8XGE1_9EUKA</name>
<accession>A0ABQ8XGE1</accession>
<evidence type="ECO:0000256" key="3">
    <source>
        <dbReference type="ARBA" id="ARBA00022833"/>
    </source>
</evidence>
<keyword evidence="2" id="KW-0863">Zinc-finger</keyword>
<evidence type="ECO:0000256" key="2">
    <source>
        <dbReference type="ARBA" id="ARBA00022771"/>
    </source>
</evidence>
<reference evidence="7" key="1">
    <citation type="submission" date="2022-08" db="EMBL/GenBank/DDBJ databases">
        <title>Novel sulfate-reducing endosymbionts in the free-living metamonad Anaeramoeba.</title>
        <authorList>
            <person name="Jerlstrom-Hultqvist J."/>
            <person name="Cepicka I."/>
            <person name="Gallot-Lavallee L."/>
            <person name="Salas-Leiva D."/>
            <person name="Curtis B.A."/>
            <person name="Zahonova K."/>
            <person name="Pipaliya S."/>
            <person name="Dacks J."/>
            <person name="Roger A.J."/>
        </authorList>
    </citation>
    <scope>NUCLEOTIDE SEQUENCE</scope>
    <source>
        <strain evidence="7">Schooner1</strain>
    </source>
</reference>
<dbReference type="InterPro" id="IPR007588">
    <property type="entry name" value="Znf_FLYWCH"/>
</dbReference>
<dbReference type="Pfam" id="PF04500">
    <property type="entry name" value="FLYWCH"/>
    <property type="match status" value="1"/>
</dbReference>
<gene>
    <name evidence="7" type="ORF">M0813_06114</name>
</gene>
<organism evidence="7 8">
    <name type="scientific">Anaeramoeba flamelloides</name>
    <dbReference type="NCBI Taxonomy" id="1746091"/>
    <lineage>
        <taxon>Eukaryota</taxon>
        <taxon>Metamonada</taxon>
        <taxon>Anaeramoebidae</taxon>
        <taxon>Anaeramoeba</taxon>
    </lineage>
</organism>
<feature type="compositionally biased region" description="Basic residues" evidence="4">
    <location>
        <begin position="495"/>
        <end position="527"/>
    </location>
</feature>